<keyword evidence="5" id="KW-0378">Hydrolase</keyword>
<comment type="caution">
    <text evidence="5">The sequence shown here is derived from an EMBL/GenBank/DDBJ whole genome shotgun (WGS) entry which is preliminary data.</text>
</comment>
<name>A0A370DCD4_9GAMM</name>
<dbReference type="PANTHER" id="PTHR30408:SF13">
    <property type="entry name" value="TYPE I RESTRICTION ENZYME HINDI SPECIFICITY SUBUNIT"/>
    <property type="match status" value="1"/>
</dbReference>
<evidence type="ECO:0000259" key="4">
    <source>
        <dbReference type="Pfam" id="PF01420"/>
    </source>
</evidence>
<feature type="domain" description="Type I restriction modification DNA specificity" evidence="4">
    <location>
        <begin position="12"/>
        <end position="85"/>
    </location>
</feature>
<gene>
    <name evidence="5" type="ORF">DIZ78_16500</name>
</gene>
<dbReference type="GO" id="GO:0004519">
    <property type="term" value="F:endonuclease activity"/>
    <property type="evidence" value="ECO:0007669"/>
    <property type="project" value="UniProtKB-KW"/>
</dbReference>
<dbReference type="GO" id="GO:0003677">
    <property type="term" value="F:DNA binding"/>
    <property type="evidence" value="ECO:0007669"/>
    <property type="project" value="UniProtKB-KW"/>
</dbReference>
<comment type="similarity">
    <text evidence="1">Belongs to the type-I restriction system S methylase family.</text>
</comment>
<dbReference type="InterPro" id="IPR052021">
    <property type="entry name" value="Type-I_RS_S_subunit"/>
</dbReference>
<dbReference type="PANTHER" id="PTHR30408">
    <property type="entry name" value="TYPE-1 RESTRICTION ENZYME ECOKI SPECIFICITY PROTEIN"/>
    <property type="match status" value="1"/>
</dbReference>
<evidence type="ECO:0000313" key="6">
    <source>
        <dbReference type="Proteomes" id="UP000254771"/>
    </source>
</evidence>
<accession>A0A370DCD4</accession>
<sequence length="341" mass="37506">MKLTCDTSRAVPKFLYYFFKSHIGKYELLKNASQVGTPGIGQPLTSLKGIKLNLPPLGFQNLVADILTSLDDKIELNRQMNATLEAMAQALFKSWFVDFDPVIDNALAAGRSIPEPLHARAEVRAALGDKRKPLPEAIQKQFPSRFVFSDEMGWVPEGWGVNAIGDVLELAYGKSLPATKRIDGNVPVYGSGGVSGYHNEKHAIGPGVVVGRKGTVGSLHWVEEDYFPIDTVFYVVEKIDIPLFWIYQALQRLDIKSMGADSAVPGVNRNAIYARCFILPPNDLFNTYLLQIEAINTKRRSLELQNVSFSCLRDTLLPKLLSGQLRIPDAEAAVGAASSVS</sequence>
<dbReference type="InterPro" id="IPR000055">
    <property type="entry name" value="Restrct_endonuc_typeI_TRD"/>
</dbReference>
<dbReference type="GO" id="GO:0009307">
    <property type="term" value="P:DNA restriction-modification system"/>
    <property type="evidence" value="ECO:0007669"/>
    <property type="project" value="UniProtKB-KW"/>
</dbReference>
<feature type="domain" description="Type I restriction modification DNA specificity" evidence="4">
    <location>
        <begin position="156"/>
        <end position="268"/>
    </location>
</feature>
<keyword evidence="2" id="KW-0680">Restriction system</keyword>
<dbReference type="SUPFAM" id="SSF116734">
    <property type="entry name" value="DNA methylase specificity domain"/>
    <property type="match status" value="2"/>
</dbReference>
<evidence type="ECO:0000256" key="2">
    <source>
        <dbReference type="ARBA" id="ARBA00022747"/>
    </source>
</evidence>
<keyword evidence="3" id="KW-0238">DNA-binding</keyword>
<evidence type="ECO:0000256" key="3">
    <source>
        <dbReference type="ARBA" id="ARBA00023125"/>
    </source>
</evidence>
<dbReference type="InterPro" id="IPR044946">
    <property type="entry name" value="Restrct_endonuc_typeI_TRD_sf"/>
</dbReference>
<evidence type="ECO:0000313" key="5">
    <source>
        <dbReference type="EMBL" id="RDH82034.1"/>
    </source>
</evidence>
<dbReference type="Proteomes" id="UP000254771">
    <property type="component" value="Unassembled WGS sequence"/>
</dbReference>
<dbReference type="EMBL" id="QFXE01000021">
    <property type="protein sequence ID" value="RDH82034.1"/>
    <property type="molecule type" value="Genomic_DNA"/>
</dbReference>
<dbReference type="AlphaFoldDB" id="A0A370DCD4"/>
<organism evidence="5 6">
    <name type="scientific">endosymbiont of Escarpia spicata</name>
    <dbReference type="NCBI Taxonomy" id="2200908"/>
    <lineage>
        <taxon>Bacteria</taxon>
        <taxon>Pseudomonadati</taxon>
        <taxon>Pseudomonadota</taxon>
        <taxon>Gammaproteobacteria</taxon>
        <taxon>sulfur-oxidizing symbionts</taxon>
    </lineage>
</organism>
<dbReference type="Pfam" id="PF01420">
    <property type="entry name" value="Methylase_S"/>
    <property type="match status" value="2"/>
</dbReference>
<proteinExistence type="inferred from homology"/>
<protein>
    <submittedName>
        <fullName evidence="5">Restriction endonuclease subunit S</fullName>
    </submittedName>
</protein>
<keyword evidence="5" id="KW-0255">Endonuclease</keyword>
<keyword evidence="6" id="KW-1185">Reference proteome</keyword>
<reference evidence="5 6" key="1">
    <citation type="journal article" date="2018" name="ISME J.">
        <title>Endosymbiont genomes yield clues of tubeworm success.</title>
        <authorList>
            <person name="Li Y."/>
            <person name="Liles M.R."/>
            <person name="Halanych K.M."/>
        </authorList>
    </citation>
    <scope>NUCLEOTIDE SEQUENCE [LARGE SCALE GENOMIC DNA]</scope>
    <source>
        <strain evidence="5">A1462</strain>
    </source>
</reference>
<evidence type="ECO:0000256" key="1">
    <source>
        <dbReference type="ARBA" id="ARBA00010923"/>
    </source>
</evidence>
<dbReference type="CDD" id="cd17267">
    <property type="entry name" value="RMtype1_S_EcoAO83I-TRD1-CR1_like"/>
    <property type="match status" value="1"/>
</dbReference>
<dbReference type="Gene3D" id="3.90.220.20">
    <property type="entry name" value="DNA methylase specificity domains"/>
    <property type="match status" value="2"/>
</dbReference>
<keyword evidence="5" id="KW-0540">Nuclease</keyword>